<proteinExistence type="predicted"/>
<evidence type="ECO:0000313" key="5">
    <source>
        <dbReference type="Proteomes" id="UP000316215"/>
    </source>
</evidence>
<dbReference type="GO" id="GO:0005829">
    <property type="term" value="C:cytosol"/>
    <property type="evidence" value="ECO:0007669"/>
    <property type="project" value="TreeGrafter"/>
</dbReference>
<reference evidence="4 5" key="1">
    <citation type="submission" date="2017-07" db="EMBL/GenBank/DDBJ databases">
        <title>The Complete Genome of Streptomyces asterosporus-ZSY.</title>
        <authorList>
            <person name="Zhang S."/>
        </authorList>
    </citation>
    <scope>NUCLEOTIDE SEQUENCE [LARGE SCALE GENOMIC DNA]</scope>
    <source>
        <strain evidence="4 5">DSM 41452</strain>
    </source>
</reference>
<evidence type="ECO:0000256" key="1">
    <source>
        <dbReference type="ARBA" id="ARBA00023002"/>
    </source>
</evidence>
<sequence>MSSGSGRGPKEERTCGRPTEEVLPVHGIPETRLDPRYSDPAATAPPWSEAERRLAEAELFWISTVRPDGRPHVTPLPAVWSDGALHFCTGPDERKARNLAANPHVVLTTGTNTWDRGYDLVVEGEAVRVADDARLHALAAAWEAKYGAFWHFEVRDGHFHHGPGHAVVFAVAPVTVFGFGKGEPFSQTRWRFA</sequence>
<feature type="region of interest" description="Disordered" evidence="2">
    <location>
        <begin position="1"/>
        <end position="48"/>
    </location>
</feature>
<dbReference type="EMBL" id="CP022310">
    <property type="protein sequence ID" value="QDI73449.1"/>
    <property type="molecule type" value="Genomic_DNA"/>
</dbReference>
<protein>
    <submittedName>
        <fullName evidence="4">Pyridoxamine 5'-phosphate oxidase</fullName>
    </submittedName>
</protein>
<accession>A0A514K1E3</accession>
<evidence type="ECO:0000259" key="3">
    <source>
        <dbReference type="Pfam" id="PF01243"/>
    </source>
</evidence>
<keyword evidence="1" id="KW-0560">Oxidoreductase</keyword>
<gene>
    <name evidence="4" type="ORF">CD934_24385</name>
</gene>
<dbReference type="InterPro" id="IPR011576">
    <property type="entry name" value="Pyridox_Oxase_N"/>
</dbReference>
<dbReference type="Proteomes" id="UP000316215">
    <property type="component" value="Chromosome"/>
</dbReference>
<dbReference type="GO" id="GO:0070967">
    <property type="term" value="F:coenzyme F420 binding"/>
    <property type="evidence" value="ECO:0007669"/>
    <property type="project" value="TreeGrafter"/>
</dbReference>
<dbReference type="OrthoDB" id="157302at2"/>
<feature type="domain" description="Pyridoxamine 5'-phosphate oxidase N-terminal" evidence="3">
    <location>
        <begin position="49"/>
        <end position="176"/>
    </location>
</feature>
<organism evidence="4 5">
    <name type="scientific">Streptomyces calvus</name>
    <dbReference type="NCBI Taxonomy" id="67282"/>
    <lineage>
        <taxon>Bacteria</taxon>
        <taxon>Bacillati</taxon>
        <taxon>Actinomycetota</taxon>
        <taxon>Actinomycetes</taxon>
        <taxon>Kitasatosporales</taxon>
        <taxon>Streptomycetaceae</taxon>
        <taxon>Streptomyces</taxon>
    </lineage>
</organism>
<evidence type="ECO:0000313" key="4">
    <source>
        <dbReference type="EMBL" id="QDI73449.1"/>
    </source>
</evidence>
<dbReference type="PANTHER" id="PTHR35176">
    <property type="entry name" value="HEME OXYGENASE HI_0854-RELATED"/>
    <property type="match status" value="1"/>
</dbReference>
<dbReference type="InterPro" id="IPR012349">
    <property type="entry name" value="Split_barrel_FMN-bd"/>
</dbReference>
<dbReference type="InterPro" id="IPR052019">
    <property type="entry name" value="F420H2_bilvrd_red/Heme_oxyg"/>
</dbReference>
<dbReference type="RefSeq" id="WP_142195778.1">
    <property type="nucleotide sequence ID" value="NZ_JBHUDR010000095.1"/>
</dbReference>
<dbReference type="KEGG" id="sast:CD934_24385"/>
<dbReference type="PANTHER" id="PTHR35176:SF4">
    <property type="entry name" value="PYRIDOXAMINE 5'-PHOSPHATE OXIDASE-RELATED FMN-BINDING"/>
    <property type="match status" value="1"/>
</dbReference>
<keyword evidence="5" id="KW-1185">Reference proteome</keyword>
<dbReference type="Pfam" id="PF01243">
    <property type="entry name" value="PNPOx_N"/>
    <property type="match status" value="1"/>
</dbReference>
<name>A0A514K1E3_9ACTN</name>
<dbReference type="SUPFAM" id="SSF50475">
    <property type="entry name" value="FMN-binding split barrel"/>
    <property type="match status" value="1"/>
</dbReference>
<evidence type="ECO:0000256" key="2">
    <source>
        <dbReference type="SAM" id="MobiDB-lite"/>
    </source>
</evidence>
<dbReference type="AlphaFoldDB" id="A0A514K1E3"/>
<dbReference type="Gene3D" id="2.30.110.10">
    <property type="entry name" value="Electron Transport, Fmn-binding Protein, Chain A"/>
    <property type="match status" value="1"/>
</dbReference>
<feature type="compositionally biased region" description="Basic and acidic residues" evidence="2">
    <location>
        <begin position="8"/>
        <end position="20"/>
    </location>
</feature>
<dbReference type="GO" id="GO:0016627">
    <property type="term" value="F:oxidoreductase activity, acting on the CH-CH group of donors"/>
    <property type="evidence" value="ECO:0007669"/>
    <property type="project" value="TreeGrafter"/>
</dbReference>